<dbReference type="eggNOG" id="KOG2515">
    <property type="taxonomic scope" value="Eukaryota"/>
</dbReference>
<evidence type="ECO:0000256" key="2">
    <source>
        <dbReference type="ARBA" id="ARBA00004922"/>
    </source>
</evidence>
<dbReference type="Pfam" id="PF03901">
    <property type="entry name" value="Glyco_transf_22"/>
    <property type="match status" value="2"/>
</dbReference>
<feature type="transmembrane region" description="Helical" evidence="10">
    <location>
        <begin position="289"/>
        <end position="307"/>
    </location>
</feature>
<accession>A0A0D3KZH2</accession>
<name>A0A0D3KZH2_EMIH1</name>
<dbReference type="GeneID" id="17286427"/>
<evidence type="ECO:0000256" key="8">
    <source>
        <dbReference type="ARBA" id="ARBA00022989"/>
    </source>
</evidence>
<evidence type="ECO:0000256" key="9">
    <source>
        <dbReference type="ARBA" id="ARBA00023136"/>
    </source>
</evidence>
<evidence type="ECO:0000256" key="11">
    <source>
        <dbReference type="SAM" id="MobiDB-lite"/>
    </source>
</evidence>
<keyword evidence="9 10" id="KW-0472">Membrane</keyword>
<dbReference type="PANTHER" id="PTHR22760:SF2">
    <property type="entry name" value="ALPHA-1,2-MANNOSYLTRANSFERASE ALG9"/>
    <property type="match status" value="1"/>
</dbReference>
<dbReference type="STRING" id="2903.R1E181"/>
<evidence type="ECO:0000256" key="7">
    <source>
        <dbReference type="ARBA" id="ARBA00022824"/>
    </source>
</evidence>
<comment type="pathway">
    <text evidence="2">Protein modification; protein glycosylation.</text>
</comment>
<organism evidence="12 13">
    <name type="scientific">Emiliania huxleyi (strain CCMP1516)</name>
    <dbReference type="NCBI Taxonomy" id="280463"/>
    <lineage>
        <taxon>Eukaryota</taxon>
        <taxon>Haptista</taxon>
        <taxon>Haptophyta</taxon>
        <taxon>Prymnesiophyceae</taxon>
        <taxon>Isochrysidales</taxon>
        <taxon>Noelaerhabdaceae</taxon>
        <taxon>Emiliania</taxon>
    </lineage>
</organism>
<dbReference type="AlphaFoldDB" id="A0A0D3KZH2"/>
<feature type="transmembrane region" description="Helical" evidence="10">
    <location>
        <begin position="246"/>
        <end position="269"/>
    </location>
</feature>
<keyword evidence="13" id="KW-1185">Reference proteome</keyword>
<evidence type="ECO:0000313" key="12">
    <source>
        <dbReference type="EnsemblProtists" id="EOD41157"/>
    </source>
</evidence>
<comment type="similarity">
    <text evidence="3 10">Belongs to the glycosyltransferase 22 family.</text>
</comment>
<dbReference type="KEGG" id="ehx:EMIHUDRAFT_448702"/>
<reference evidence="13" key="1">
    <citation type="journal article" date="2013" name="Nature">
        <title>Pan genome of the phytoplankton Emiliania underpins its global distribution.</title>
        <authorList>
            <person name="Read B.A."/>
            <person name="Kegel J."/>
            <person name="Klute M.J."/>
            <person name="Kuo A."/>
            <person name="Lefebvre S.C."/>
            <person name="Maumus F."/>
            <person name="Mayer C."/>
            <person name="Miller J."/>
            <person name="Monier A."/>
            <person name="Salamov A."/>
            <person name="Young J."/>
            <person name="Aguilar M."/>
            <person name="Claverie J.M."/>
            <person name="Frickenhaus S."/>
            <person name="Gonzalez K."/>
            <person name="Herman E.K."/>
            <person name="Lin Y.C."/>
            <person name="Napier J."/>
            <person name="Ogata H."/>
            <person name="Sarno A.F."/>
            <person name="Shmutz J."/>
            <person name="Schroeder D."/>
            <person name="de Vargas C."/>
            <person name="Verret F."/>
            <person name="von Dassow P."/>
            <person name="Valentin K."/>
            <person name="Van de Peer Y."/>
            <person name="Wheeler G."/>
            <person name="Dacks J.B."/>
            <person name="Delwiche C.F."/>
            <person name="Dyhrman S.T."/>
            <person name="Glockner G."/>
            <person name="John U."/>
            <person name="Richards T."/>
            <person name="Worden A.Z."/>
            <person name="Zhang X."/>
            <person name="Grigoriev I.V."/>
            <person name="Allen A.E."/>
            <person name="Bidle K."/>
            <person name="Borodovsky M."/>
            <person name="Bowler C."/>
            <person name="Brownlee C."/>
            <person name="Cock J.M."/>
            <person name="Elias M."/>
            <person name="Gladyshev V.N."/>
            <person name="Groth M."/>
            <person name="Guda C."/>
            <person name="Hadaegh A."/>
            <person name="Iglesias-Rodriguez M.D."/>
            <person name="Jenkins J."/>
            <person name="Jones B.M."/>
            <person name="Lawson T."/>
            <person name="Leese F."/>
            <person name="Lindquist E."/>
            <person name="Lobanov A."/>
            <person name="Lomsadze A."/>
            <person name="Malik S.B."/>
            <person name="Marsh M.E."/>
            <person name="Mackinder L."/>
            <person name="Mock T."/>
            <person name="Mueller-Roeber B."/>
            <person name="Pagarete A."/>
            <person name="Parker M."/>
            <person name="Probert I."/>
            <person name="Quesneville H."/>
            <person name="Raines C."/>
            <person name="Rensing S.A."/>
            <person name="Riano-Pachon D.M."/>
            <person name="Richier S."/>
            <person name="Rokitta S."/>
            <person name="Shiraiwa Y."/>
            <person name="Soanes D.M."/>
            <person name="van der Giezen M."/>
            <person name="Wahlund T.M."/>
            <person name="Williams B."/>
            <person name="Wilson W."/>
            <person name="Wolfe G."/>
            <person name="Wurch L.L."/>
        </authorList>
    </citation>
    <scope>NUCLEOTIDE SEQUENCE</scope>
</reference>
<evidence type="ECO:0000256" key="3">
    <source>
        <dbReference type="ARBA" id="ARBA00007063"/>
    </source>
</evidence>
<dbReference type="OMA" id="PRDMHAK"/>
<dbReference type="PaxDb" id="2903-EOD41157"/>
<dbReference type="EC" id="2.4.1.-" evidence="10"/>
<dbReference type="Proteomes" id="UP000013827">
    <property type="component" value="Unassembled WGS sequence"/>
</dbReference>
<evidence type="ECO:0000256" key="10">
    <source>
        <dbReference type="RuleBase" id="RU363075"/>
    </source>
</evidence>
<sequence>MAARRRRAAAAPPQTPDAKAPRSSSAGHLPRPYRPRLALLLPPLLAVRLYGALASPITDCDEAFNYWEPLHYLLYGRGLQTWEYSPVFGLRSYAYLAMHAAFARLASSVLRSKVSVFLAVRCALGCTSAVLEARLAARTCAWASGEAGVALWALLLSSAGMWHAAVALLPSSFAMLCVLAAWTAWMDASLPALPAGSPPADRSVRKAYGAAIFWVAAGCLLGWPFLCVLAAPLAIDAVVALGLRRFVARALLAGALLAAPSAAVDGYYYGRFVLPWLNLLHFYLRNLCLNLNLALPALLLAPLLLLAGRLEERFLFPAYPLFLLAAALAASEARRVAAALLARCAPRRAQRGREGGPHGVWPPLWGLPAAALAASALLSAGRVGALVSYYGAPLEVYSEVSAALSSRADDSPLRVCSGKEWYRYPSSFFLPLGATPAFYRAGFDGLLPSPFSAPPPDGSRAIHAHFNDGNRDEPAAYTSEDRCDVIVDLELPGDAAPRSRAGWHVWARRPFLDADRSPSWSRALYVPWLTAGRNVYANYSVLGRQPLMVMLHGSV</sequence>
<feature type="transmembrane region" description="Helical" evidence="10">
    <location>
        <begin position="211"/>
        <end position="234"/>
    </location>
</feature>
<keyword evidence="8 10" id="KW-1133">Transmembrane helix</keyword>
<feature type="region of interest" description="Disordered" evidence="11">
    <location>
        <begin position="1"/>
        <end position="29"/>
    </location>
</feature>
<dbReference type="GO" id="GO:0006487">
    <property type="term" value="P:protein N-linked glycosylation"/>
    <property type="evidence" value="ECO:0007669"/>
    <property type="project" value="TreeGrafter"/>
</dbReference>
<dbReference type="GO" id="GO:0000026">
    <property type="term" value="F:alpha-1,2-mannosyltransferase activity"/>
    <property type="evidence" value="ECO:0007669"/>
    <property type="project" value="TreeGrafter"/>
</dbReference>
<keyword evidence="5" id="KW-0808">Transferase</keyword>
<dbReference type="InterPro" id="IPR005599">
    <property type="entry name" value="GPI_mannosylTrfase"/>
</dbReference>
<evidence type="ECO:0000256" key="6">
    <source>
        <dbReference type="ARBA" id="ARBA00022692"/>
    </source>
</evidence>
<evidence type="ECO:0000256" key="1">
    <source>
        <dbReference type="ARBA" id="ARBA00004477"/>
    </source>
</evidence>
<keyword evidence="4 10" id="KW-0328">Glycosyltransferase</keyword>
<keyword evidence="7 10" id="KW-0256">Endoplasmic reticulum</keyword>
<protein>
    <recommendedName>
        <fullName evidence="10">Mannosyltransferase</fullName>
        <ecNumber evidence="10">2.4.1.-</ecNumber>
    </recommendedName>
</protein>
<dbReference type="HOGENOM" id="CLU_018152_1_1_1"/>
<feature type="transmembrane region" description="Helical" evidence="10">
    <location>
        <begin position="314"/>
        <end position="331"/>
    </location>
</feature>
<dbReference type="RefSeq" id="XP_005793586.1">
    <property type="nucleotide sequence ID" value="XM_005793529.1"/>
</dbReference>
<keyword evidence="6 10" id="KW-0812">Transmembrane</keyword>
<dbReference type="GO" id="GO:0005789">
    <property type="term" value="C:endoplasmic reticulum membrane"/>
    <property type="evidence" value="ECO:0007669"/>
    <property type="project" value="UniProtKB-SubCell"/>
</dbReference>
<comment type="subcellular location">
    <subcellularLocation>
        <location evidence="1 10">Endoplasmic reticulum membrane</location>
        <topology evidence="1 10">Multi-pass membrane protein</topology>
    </subcellularLocation>
</comment>
<feature type="transmembrane region" description="Helical" evidence="10">
    <location>
        <begin position="164"/>
        <end position="185"/>
    </location>
</feature>
<reference evidence="12" key="2">
    <citation type="submission" date="2024-10" db="UniProtKB">
        <authorList>
            <consortium name="EnsemblProtists"/>
        </authorList>
    </citation>
    <scope>IDENTIFICATION</scope>
</reference>
<dbReference type="UniPathway" id="UPA00378"/>
<evidence type="ECO:0000256" key="4">
    <source>
        <dbReference type="ARBA" id="ARBA00022676"/>
    </source>
</evidence>
<dbReference type="EnsemblProtists" id="EOD41157">
    <property type="protein sequence ID" value="EOD41157"/>
    <property type="gene ID" value="EMIHUDRAFT_448702"/>
</dbReference>
<evidence type="ECO:0000313" key="13">
    <source>
        <dbReference type="Proteomes" id="UP000013827"/>
    </source>
</evidence>
<evidence type="ECO:0000256" key="5">
    <source>
        <dbReference type="ARBA" id="ARBA00022679"/>
    </source>
</evidence>
<dbReference type="PANTHER" id="PTHR22760">
    <property type="entry name" value="GLYCOSYLTRANSFERASE"/>
    <property type="match status" value="1"/>
</dbReference>
<proteinExistence type="inferred from homology"/>